<evidence type="ECO:0000313" key="2">
    <source>
        <dbReference type="Proteomes" id="UP000257014"/>
    </source>
</evidence>
<protein>
    <submittedName>
        <fullName evidence="1">Uncharacterized protein</fullName>
    </submittedName>
</protein>
<name>A0A3E0K2I1_9BACI</name>
<comment type="caution">
    <text evidence="1">The sequence shown here is derived from an EMBL/GenBank/DDBJ whole genome shotgun (WGS) entry which is preliminary data.</text>
</comment>
<proteinExistence type="predicted"/>
<organism evidence="1 2">
    <name type="scientific">Caldibacillus debilis</name>
    <dbReference type="NCBI Taxonomy" id="301148"/>
    <lineage>
        <taxon>Bacteria</taxon>
        <taxon>Bacillati</taxon>
        <taxon>Bacillota</taxon>
        <taxon>Bacilli</taxon>
        <taxon>Bacillales</taxon>
        <taxon>Bacillaceae</taxon>
        <taxon>Caldibacillus</taxon>
    </lineage>
</organism>
<accession>A0A3E0K2I1</accession>
<dbReference type="EMBL" id="QEWE01000021">
    <property type="protein sequence ID" value="REJ27406.1"/>
    <property type="molecule type" value="Genomic_DNA"/>
</dbReference>
<gene>
    <name evidence="1" type="ORF">C6P37_11330</name>
</gene>
<sequence>MPSPARAERGKIQQLLCSFFYKPAREFCPKVLPFPSRAQPDVLPPFFRSFEHHGKILPSSPAEKAGSCRRGRPSLLLQRGIGRKRRTLSEKRRGIFRPNGIPETCLPYFSCA</sequence>
<dbReference type="AlphaFoldDB" id="A0A3E0K2I1"/>
<evidence type="ECO:0000313" key="1">
    <source>
        <dbReference type="EMBL" id="REJ27406.1"/>
    </source>
</evidence>
<reference evidence="1 2" key="1">
    <citation type="submission" date="2018-03" db="EMBL/GenBank/DDBJ databases">
        <authorList>
            <person name="Keele B.F."/>
        </authorList>
    </citation>
    <scope>NUCLEOTIDE SEQUENCE [LARGE SCALE GENOMIC DNA]</scope>
    <source>
        <strain evidence="1">ZCTH4_d</strain>
    </source>
</reference>
<dbReference type="Proteomes" id="UP000257014">
    <property type="component" value="Unassembled WGS sequence"/>
</dbReference>